<feature type="signal peptide" evidence="1">
    <location>
        <begin position="1"/>
        <end position="24"/>
    </location>
</feature>
<name>A0A2J6SDH3_HYAVF</name>
<evidence type="ECO:0000256" key="1">
    <source>
        <dbReference type="SAM" id="SignalP"/>
    </source>
</evidence>
<gene>
    <name evidence="2" type="ORF">L207DRAFT_17650</name>
</gene>
<dbReference type="Proteomes" id="UP000235786">
    <property type="component" value="Unassembled WGS sequence"/>
</dbReference>
<protein>
    <submittedName>
        <fullName evidence="2">Uncharacterized protein</fullName>
    </submittedName>
</protein>
<proteinExistence type="predicted"/>
<dbReference type="AlphaFoldDB" id="A0A2J6SDH3"/>
<evidence type="ECO:0000313" key="3">
    <source>
        <dbReference type="Proteomes" id="UP000235786"/>
    </source>
</evidence>
<evidence type="ECO:0000313" key="2">
    <source>
        <dbReference type="EMBL" id="PMD48810.1"/>
    </source>
</evidence>
<reference evidence="2 3" key="1">
    <citation type="submission" date="2016-04" db="EMBL/GenBank/DDBJ databases">
        <title>A degradative enzymes factory behind the ericoid mycorrhizal symbiosis.</title>
        <authorList>
            <consortium name="DOE Joint Genome Institute"/>
            <person name="Martino E."/>
            <person name="Morin E."/>
            <person name="Grelet G."/>
            <person name="Kuo A."/>
            <person name="Kohler A."/>
            <person name="Daghino S."/>
            <person name="Barry K."/>
            <person name="Choi C."/>
            <person name="Cichocki N."/>
            <person name="Clum A."/>
            <person name="Copeland A."/>
            <person name="Hainaut M."/>
            <person name="Haridas S."/>
            <person name="Labutti K."/>
            <person name="Lindquist E."/>
            <person name="Lipzen A."/>
            <person name="Khouja H.-R."/>
            <person name="Murat C."/>
            <person name="Ohm R."/>
            <person name="Olson A."/>
            <person name="Spatafora J."/>
            <person name="Veneault-Fourrey C."/>
            <person name="Henrissat B."/>
            <person name="Grigoriev I."/>
            <person name="Martin F."/>
            <person name="Perotto S."/>
        </authorList>
    </citation>
    <scope>NUCLEOTIDE SEQUENCE [LARGE SCALE GENOMIC DNA]</scope>
    <source>
        <strain evidence="2 3">F</strain>
    </source>
</reference>
<keyword evidence="3" id="KW-1185">Reference proteome</keyword>
<dbReference type="EMBL" id="KZ613937">
    <property type="protein sequence ID" value="PMD48810.1"/>
    <property type="molecule type" value="Genomic_DNA"/>
</dbReference>
<accession>A0A2J6SDH3</accession>
<keyword evidence="1" id="KW-0732">Signal</keyword>
<feature type="chain" id="PRO_5014445932" evidence="1">
    <location>
        <begin position="25"/>
        <end position="99"/>
    </location>
</feature>
<organism evidence="2 3">
    <name type="scientific">Hyaloscypha variabilis (strain UAMH 11265 / GT02V1 / F)</name>
    <name type="common">Meliniomyces variabilis</name>
    <dbReference type="NCBI Taxonomy" id="1149755"/>
    <lineage>
        <taxon>Eukaryota</taxon>
        <taxon>Fungi</taxon>
        <taxon>Dikarya</taxon>
        <taxon>Ascomycota</taxon>
        <taxon>Pezizomycotina</taxon>
        <taxon>Leotiomycetes</taxon>
        <taxon>Helotiales</taxon>
        <taxon>Hyaloscyphaceae</taxon>
        <taxon>Hyaloscypha</taxon>
        <taxon>Hyaloscypha variabilis</taxon>
    </lineage>
</organism>
<sequence length="99" mass="10444">MHRWGHGPARSLVLRVIGLQAVRGFRTASSVGSAPPAARACPTVFGPSRCTLAPELLDKTAGRRNSQGEWWLNRDPAGCSTCWGPRSRGAAAGCLAETS</sequence>